<dbReference type="Gene3D" id="3.40.50.2300">
    <property type="match status" value="2"/>
</dbReference>
<dbReference type="SUPFAM" id="SSF53822">
    <property type="entry name" value="Periplasmic binding protein-like I"/>
    <property type="match status" value="1"/>
</dbReference>
<dbReference type="GO" id="GO:0000976">
    <property type="term" value="F:transcription cis-regulatory region binding"/>
    <property type="evidence" value="ECO:0007669"/>
    <property type="project" value="TreeGrafter"/>
</dbReference>
<name>A0A2M8W1E9_9MICO</name>
<evidence type="ECO:0000256" key="1">
    <source>
        <dbReference type="ARBA" id="ARBA00023015"/>
    </source>
</evidence>
<dbReference type="CDD" id="cd06267">
    <property type="entry name" value="PBP1_LacI_sugar_binding-like"/>
    <property type="match status" value="1"/>
</dbReference>
<dbReference type="PANTHER" id="PTHR30146">
    <property type="entry name" value="LACI-RELATED TRANSCRIPTIONAL REPRESSOR"/>
    <property type="match status" value="1"/>
</dbReference>
<keyword evidence="3" id="KW-0804">Transcription</keyword>
<evidence type="ECO:0000313" key="6">
    <source>
        <dbReference type="EMBL" id="PJI84752.1"/>
    </source>
</evidence>
<keyword evidence="7" id="KW-1185">Reference proteome</keyword>
<dbReference type="GO" id="GO:0003700">
    <property type="term" value="F:DNA-binding transcription factor activity"/>
    <property type="evidence" value="ECO:0007669"/>
    <property type="project" value="TreeGrafter"/>
</dbReference>
<comment type="caution">
    <text evidence="6">The sequence shown here is derived from an EMBL/GenBank/DDBJ whole genome shotgun (WGS) entry which is preliminary data.</text>
</comment>
<dbReference type="EMBL" id="PGTZ01000014">
    <property type="protein sequence ID" value="PJI84752.1"/>
    <property type="molecule type" value="Genomic_DNA"/>
</dbReference>
<keyword evidence="2" id="KW-0238">DNA-binding</keyword>
<feature type="domain" description="Transcriptional regulator LacI/GalR-like sensor" evidence="5">
    <location>
        <begin position="117"/>
        <end position="274"/>
    </location>
</feature>
<dbReference type="RefSeq" id="WP_245859306.1">
    <property type="nucleotide sequence ID" value="NZ_PGTZ01000014.1"/>
</dbReference>
<feature type="region of interest" description="Disordered" evidence="4">
    <location>
        <begin position="256"/>
        <end position="280"/>
    </location>
</feature>
<dbReference type="Pfam" id="PF13377">
    <property type="entry name" value="Peripla_BP_3"/>
    <property type="match status" value="1"/>
</dbReference>
<proteinExistence type="predicted"/>
<evidence type="ECO:0000259" key="5">
    <source>
        <dbReference type="Pfam" id="PF13377"/>
    </source>
</evidence>
<organism evidence="6 7">
    <name type="scientific">Luteimicrobium subarcticum</name>
    <dbReference type="NCBI Taxonomy" id="620910"/>
    <lineage>
        <taxon>Bacteria</taxon>
        <taxon>Bacillati</taxon>
        <taxon>Actinomycetota</taxon>
        <taxon>Actinomycetes</taxon>
        <taxon>Micrococcales</taxon>
        <taxon>Luteimicrobium</taxon>
    </lineage>
</organism>
<dbReference type="PANTHER" id="PTHR30146:SF155">
    <property type="entry name" value="ALANINE RACEMASE"/>
    <property type="match status" value="1"/>
</dbReference>
<dbReference type="Proteomes" id="UP000231586">
    <property type="component" value="Unassembled WGS sequence"/>
</dbReference>
<evidence type="ECO:0000313" key="7">
    <source>
        <dbReference type="Proteomes" id="UP000231586"/>
    </source>
</evidence>
<gene>
    <name evidence="6" type="ORF">CLV34_3208</name>
</gene>
<evidence type="ECO:0000256" key="3">
    <source>
        <dbReference type="ARBA" id="ARBA00023163"/>
    </source>
</evidence>
<sequence length="280" mass="29470">MDTRPVGLVLVRAHMPFGLEPFHVELTYGIEDELAQDGRSVVLQCVPDHDQEHATYRRWAHDRSVAAVVLVNLAPDDPRPALLDALGLPAVVLLPASASTTAPHVSADDSAAARVAADRLLALGHRCVGRVAGPAELLHTRARTAELSERCAAAGATTVTALADYTAEEGARATRELLAASPRPTAIVYDNDVMAAAGVEVATALGLRIPDDLSIVAWDDSVLCRLTTPPLTVLSVDVHEIGVRVGAVARELLHGGPVEDRTAPPHVLVERGSTGPAPTR</sequence>
<dbReference type="InterPro" id="IPR046335">
    <property type="entry name" value="LacI/GalR-like_sensor"/>
</dbReference>
<evidence type="ECO:0000256" key="4">
    <source>
        <dbReference type="SAM" id="MobiDB-lite"/>
    </source>
</evidence>
<protein>
    <submittedName>
        <fullName evidence="6">LacI family transcriptional regulator</fullName>
    </submittedName>
</protein>
<accession>A0A2M8W1E9</accession>
<keyword evidence="1" id="KW-0805">Transcription regulation</keyword>
<dbReference type="InterPro" id="IPR028082">
    <property type="entry name" value="Peripla_BP_I"/>
</dbReference>
<dbReference type="AlphaFoldDB" id="A0A2M8W1E9"/>
<reference evidence="6 7" key="1">
    <citation type="submission" date="2017-11" db="EMBL/GenBank/DDBJ databases">
        <title>Genomic Encyclopedia of Archaeal and Bacterial Type Strains, Phase II (KMG-II): From Individual Species to Whole Genera.</title>
        <authorList>
            <person name="Goeker M."/>
        </authorList>
    </citation>
    <scope>NUCLEOTIDE SEQUENCE [LARGE SCALE GENOMIC DNA]</scope>
    <source>
        <strain evidence="6 7">DSM 22413</strain>
    </source>
</reference>
<evidence type="ECO:0000256" key="2">
    <source>
        <dbReference type="ARBA" id="ARBA00023125"/>
    </source>
</evidence>